<evidence type="ECO:0000313" key="2">
    <source>
        <dbReference type="Proteomes" id="UP000800096"/>
    </source>
</evidence>
<name>A0A6A5QDG7_AMPQU</name>
<reference evidence="1" key="1">
    <citation type="journal article" date="2020" name="Stud. Mycol.">
        <title>101 Dothideomycetes genomes: a test case for predicting lifestyles and emergence of pathogens.</title>
        <authorList>
            <person name="Haridas S."/>
            <person name="Albert R."/>
            <person name="Binder M."/>
            <person name="Bloem J."/>
            <person name="Labutti K."/>
            <person name="Salamov A."/>
            <person name="Andreopoulos B."/>
            <person name="Baker S."/>
            <person name="Barry K."/>
            <person name="Bills G."/>
            <person name="Bluhm B."/>
            <person name="Cannon C."/>
            <person name="Castanera R."/>
            <person name="Culley D."/>
            <person name="Daum C."/>
            <person name="Ezra D."/>
            <person name="Gonzalez J."/>
            <person name="Henrissat B."/>
            <person name="Kuo A."/>
            <person name="Liang C."/>
            <person name="Lipzen A."/>
            <person name="Lutzoni F."/>
            <person name="Magnuson J."/>
            <person name="Mondo S."/>
            <person name="Nolan M."/>
            <person name="Ohm R."/>
            <person name="Pangilinan J."/>
            <person name="Park H.-J."/>
            <person name="Ramirez L."/>
            <person name="Alfaro M."/>
            <person name="Sun H."/>
            <person name="Tritt A."/>
            <person name="Yoshinaga Y."/>
            <person name="Zwiers L.-H."/>
            <person name="Turgeon B."/>
            <person name="Goodwin S."/>
            <person name="Spatafora J."/>
            <person name="Crous P."/>
            <person name="Grigoriev I."/>
        </authorList>
    </citation>
    <scope>NUCLEOTIDE SEQUENCE</scope>
    <source>
        <strain evidence="1">HMLAC05119</strain>
    </source>
</reference>
<dbReference type="AlphaFoldDB" id="A0A6A5QDG7"/>
<keyword evidence="2" id="KW-1185">Reference proteome</keyword>
<protein>
    <submittedName>
        <fullName evidence="1">Uncharacterized protein</fullName>
    </submittedName>
</protein>
<dbReference type="EMBL" id="ML979139">
    <property type="protein sequence ID" value="KAF1912900.1"/>
    <property type="molecule type" value="Genomic_DNA"/>
</dbReference>
<organism evidence="1 2">
    <name type="scientific">Ampelomyces quisqualis</name>
    <name type="common">Powdery mildew agent</name>
    <dbReference type="NCBI Taxonomy" id="50730"/>
    <lineage>
        <taxon>Eukaryota</taxon>
        <taxon>Fungi</taxon>
        <taxon>Dikarya</taxon>
        <taxon>Ascomycota</taxon>
        <taxon>Pezizomycotina</taxon>
        <taxon>Dothideomycetes</taxon>
        <taxon>Pleosporomycetidae</taxon>
        <taxon>Pleosporales</taxon>
        <taxon>Pleosporineae</taxon>
        <taxon>Phaeosphaeriaceae</taxon>
        <taxon>Ampelomyces</taxon>
    </lineage>
</organism>
<gene>
    <name evidence="1" type="ORF">BDU57DRAFT_521500</name>
</gene>
<proteinExistence type="predicted"/>
<dbReference type="Proteomes" id="UP000800096">
    <property type="component" value="Unassembled WGS sequence"/>
</dbReference>
<sequence length="139" mass="15167">MATHNAHLNARPENARRAGFVALCPLCLWRRWDGRVLALRRVAASLAVARGRATGRCGRWVLMNARLLAGCAGLGVRGEWVACAAGMWLGWRITVSWWRVGREVYKWHGRCAGWGSELGAVLCGCKSGGARCQYASASL</sequence>
<evidence type="ECO:0000313" key="1">
    <source>
        <dbReference type="EMBL" id="KAF1912900.1"/>
    </source>
</evidence>
<accession>A0A6A5QDG7</accession>